<keyword evidence="4 9" id="KW-0812">Transmembrane</keyword>
<comment type="subcellular location">
    <subcellularLocation>
        <location evidence="1">Membrane</location>
    </subcellularLocation>
</comment>
<dbReference type="AlphaFoldDB" id="A0A8J3LZG5"/>
<dbReference type="InterPro" id="IPR034746">
    <property type="entry name" value="POTRA"/>
</dbReference>
<evidence type="ECO:0000256" key="1">
    <source>
        <dbReference type="ARBA" id="ARBA00004370"/>
    </source>
</evidence>
<reference evidence="11" key="2">
    <citation type="submission" date="2020-09" db="EMBL/GenBank/DDBJ databases">
        <authorList>
            <person name="Sun Q."/>
            <person name="Zhou Y."/>
        </authorList>
    </citation>
    <scope>NUCLEOTIDE SEQUENCE</scope>
    <source>
        <strain evidence="11">CGMCC 1.16548</strain>
    </source>
</reference>
<dbReference type="InterPro" id="IPR013685">
    <property type="entry name" value="POTRA_FtsQ_type"/>
</dbReference>
<dbReference type="Gene3D" id="3.10.20.310">
    <property type="entry name" value="membrane protein fhac"/>
    <property type="match status" value="1"/>
</dbReference>
<sequence length="269" mass="28589">MKRAATPAAQPKVRAEQSARKADRVRQRYERAEVKRFTRHARRRRIGGLVVLGVLASTAGLIAAAVFSPILALREIRVDGTVRLDPAVVQEAVSGQLGTPLALLDEARIRDELGQFTSIRSYVTELVPPDTLVIHIVERTPLGVIATPAGFDVVDAAGVVLESSPARPANLPLMQIDGSEPDGTGFDAMAEVLIALPPDVLAQVDSIGARTQDDVTLSLTGSDQRVVWGSADDSERKADILAALLARFATAGPGEYDVSAPGSAVFRLD</sequence>
<feature type="compositionally biased region" description="Basic and acidic residues" evidence="8">
    <location>
        <begin position="13"/>
        <end position="24"/>
    </location>
</feature>
<dbReference type="Pfam" id="PF08478">
    <property type="entry name" value="POTRA_1"/>
    <property type="match status" value="1"/>
</dbReference>
<dbReference type="RefSeq" id="WP_229841877.1">
    <property type="nucleotide sequence ID" value="NZ_BNAI01000001.1"/>
</dbReference>
<feature type="transmembrane region" description="Helical" evidence="9">
    <location>
        <begin position="46"/>
        <end position="67"/>
    </location>
</feature>
<dbReference type="GO" id="GO:0005886">
    <property type="term" value="C:plasma membrane"/>
    <property type="evidence" value="ECO:0007669"/>
    <property type="project" value="TreeGrafter"/>
</dbReference>
<dbReference type="InterPro" id="IPR050487">
    <property type="entry name" value="FtsQ_DivIB"/>
</dbReference>
<dbReference type="PANTHER" id="PTHR37820:SF1">
    <property type="entry name" value="CELL DIVISION PROTEIN FTSQ"/>
    <property type="match status" value="1"/>
</dbReference>
<evidence type="ECO:0000256" key="5">
    <source>
        <dbReference type="ARBA" id="ARBA00022989"/>
    </source>
</evidence>
<keyword evidence="5 9" id="KW-1133">Transmembrane helix</keyword>
<evidence type="ECO:0000256" key="4">
    <source>
        <dbReference type="ARBA" id="ARBA00022692"/>
    </source>
</evidence>
<evidence type="ECO:0000313" key="11">
    <source>
        <dbReference type="EMBL" id="GHF10107.1"/>
    </source>
</evidence>
<feature type="domain" description="POTRA" evidence="10">
    <location>
        <begin position="71"/>
        <end position="139"/>
    </location>
</feature>
<evidence type="ECO:0000256" key="3">
    <source>
        <dbReference type="ARBA" id="ARBA00022618"/>
    </source>
</evidence>
<protein>
    <submittedName>
        <fullName evidence="11">Cell division protein FtsQ</fullName>
    </submittedName>
</protein>
<evidence type="ECO:0000256" key="7">
    <source>
        <dbReference type="ARBA" id="ARBA00023306"/>
    </source>
</evidence>
<keyword evidence="3 11" id="KW-0132">Cell division</keyword>
<dbReference type="GO" id="GO:0051301">
    <property type="term" value="P:cell division"/>
    <property type="evidence" value="ECO:0007669"/>
    <property type="project" value="UniProtKB-KW"/>
</dbReference>
<evidence type="ECO:0000256" key="9">
    <source>
        <dbReference type="SAM" id="Phobius"/>
    </source>
</evidence>
<evidence type="ECO:0000256" key="2">
    <source>
        <dbReference type="ARBA" id="ARBA00022475"/>
    </source>
</evidence>
<evidence type="ECO:0000313" key="12">
    <source>
        <dbReference type="Proteomes" id="UP000617531"/>
    </source>
</evidence>
<evidence type="ECO:0000256" key="6">
    <source>
        <dbReference type="ARBA" id="ARBA00023136"/>
    </source>
</evidence>
<keyword evidence="7" id="KW-0131">Cell cycle</keyword>
<proteinExistence type="predicted"/>
<gene>
    <name evidence="11" type="primary">ftsQ</name>
    <name evidence="11" type="ORF">GCM10011600_09010</name>
</gene>
<dbReference type="EMBL" id="BNAI01000001">
    <property type="protein sequence ID" value="GHF10107.1"/>
    <property type="molecule type" value="Genomic_DNA"/>
</dbReference>
<dbReference type="PROSITE" id="PS51779">
    <property type="entry name" value="POTRA"/>
    <property type="match status" value="1"/>
</dbReference>
<evidence type="ECO:0000259" key="10">
    <source>
        <dbReference type="PROSITE" id="PS51779"/>
    </source>
</evidence>
<dbReference type="PANTHER" id="PTHR37820">
    <property type="entry name" value="CELL DIVISION PROTEIN DIVIB"/>
    <property type="match status" value="1"/>
</dbReference>
<name>A0A8J3LZG5_9MICO</name>
<reference evidence="11" key="1">
    <citation type="journal article" date="2014" name="Int. J. Syst. Evol. Microbiol.">
        <title>Complete genome sequence of Corynebacterium casei LMG S-19264T (=DSM 44701T), isolated from a smear-ripened cheese.</title>
        <authorList>
            <consortium name="US DOE Joint Genome Institute (JGI-PGF)"/>
            <person name="Walter F."/>
            <person name="Albersmeier A."/>
            <person name="Kalinowski J."/>
            <person name="Ruckert C."/>
        </authorList>
    </citation>
    <scope>NUCLEOTIDE SEQUENCE</scope>
    <source>
        <strain evidence="11">CGMCC 1.16548</strain>
    </source>
</reference>
<keyword evidence="6 9" id="KW-0472">Membrane</keyword>
<accession>A0A8J3LZG5</accession>
<organism evidence="11 12">
    <name type="scientific">Pseudolysinimonas yzui</name>
    <dbReference type="NCBI Taxonomy" id="2708254"/>
    <lineage>
        <taxon>Bacteria</taxon>
        <taxon>Bacillati</taxon>
        <taxon>Actinomycetota</taxon>
        <taxon>Actinomycetes</taxon>
        <taxon>Micrococcales</taxon>
        <taxon>Microbacteriaceae</taxon>
        <taxon>Pseudolysinimonas</taxon>
    </lineage>
</organism>
<keyword evidence="12" id="KW-1185">Reference proteome</keyword>
<evidence type="ECO:0000256" key="8">
    <source>
        <dbReference type="SAM" id="MobiDB-lite"/>
    </source>
</evidence>
<dbReference type="Proteomes" id="UP000617531">
    <property type="component" value="Unassembled WGS sequence"/>
</dbReference>
<feature type="region of interest" description="Disordered" evidence="8">
    <location>
        <begin position="1"/>
        <end position="24"/>
    </location>
</feature>
<comment type="caution">
    <text evidence="11">The sequence shown here is derived from an EMBL/GenBank/DDBJ whole genome shotgun (WGS) entry which is preliminary data.</text>
</comment>
<keyword evidence="2" id="KW-1003">Cell membrane</keyword>